<evidence type="ECO:0000313" key="2">
    <source>
        <dbReference type="Proteomes" id="UP000192527"/>
    </source>
</evidence>
<gene>
    <name evidence="1" type="ORF">HM131_15030</name>
</gene>
<dbReference type="AlphaFoldDB" id="A0A1W5ZXU6"/>
<name>A0A1W5ZXU6_9BACI</name>
<dbReference type="STRING" id="402384.HM131_15030"/>
<dbReference type="Proteomes" id="UP000192527">
    <property type="component" value="Chromosome"/>
</dbReference>
<protein>
    <submittedName>
        <fullName evidence="1">Uncharacterized protein</fullName>
    </submittedName>
</protein>
<dbReference type="Pfam" id="PF21835">
    <property type="entry name" value="YIEGIA_cap"/>
    <property type="match status" value="1"/>
</dbReference>
<keyword evidence="2" id="KW-1185">Reference proteome</keyword>
<dbReference type="OrthoDB" id="2053805at2"/>
<evidence type="ECO:0000313" key="1">
    <source>
        <dbReference type="EMBL" id="ARI78083.1"/>
    </source>
</evidence>
<dbReference type="EMBL" id="CP020772">
    <property type="protein sequence ID" value="ARI78083.1"/>
    <property type="molecule type" value="Genomic_DNA"/>
</dbReference>
<proteinExistence type="predicted"/>
<dbReference type="InterPro" id="IPR054055">
    <property type="entry name" value="YpzH"/>
</dbReference>
<dbReference type="RefSeq" id="WP_085030543.1">
    <property type="nucleotide sequence ID" value="NZ_CP020772.1"/>
</dbReference>
<organism evidence="1 2">
    <name type="scientific">Halobacillus mangrovi</name>
    <dbReference type="NCBI Taxonomy" id="402384"/>
    <lineage>
        <taxon>Bacteria</taxon>
        <taxon>Bacillati</taxon>
        <taxon>Bacillota</taxon>
        <taxon>Bacilli</taxon>
        <taxon>Bacillales</taxon>
        <taxon>Bacillaceae</taxon>
        <taxon>Halobacillus</taxon>
    </lineage>
</organism>
<dbReference type="KEGG" id="hmn:HM131_15030"/>
<reference evidence="1 2" key="1">
    <citation type="submission" date="2017-04" db="EMBL/GenBank/DDBJ databases">
        <title>The whole genome sequencing and assembly of Halobacillus mangrovi strain.</title>
        <authorList>
            <person name="Lee S.-J."/>
            <person name="Park M.-K."/>
            <person name="Kim J.-Y."/>
            <person name="Lee Y.-J."/>
            <person name="Yi H."/>
            <person name="Bahn Y.-S."/>
            <person name="Kim J.F."/>
            <person name="Lee D.-W."/>
        </authorList>
    </citation>
    <scope>NUCLEOTIDE SEQUENCE [LARGE SCALE GENOMIC DNA]</scope>
    <source>
        <strain evidence="1 2">KTB 131</strain>
    </source>
</reference>
<sequence length="68" mass="7634">MGRESTMKPQYEVLAYVTIKKERVLASSCLTLFAESMEASKEMTVDIAKAMKADVVQLNNGDYMVIRV</sequence>
<accession>A0A1W5ZXU6</accession>